<reference evidence="1 2" key="2">
    <citation type="submission" date="2009-02" db="EMBL/GenBank/DDBJ databases">
        <title>Draft genome sequence of Holdemania filiformis DSM 12042.</title>
        <authorList>
            <person name="Sudarsanam P."/>
            <person name="Ley R."/>
            <person name="Guruge J."/>
            <person name="Turnbaugh P.J."/>
            <person name="Mahowald M."/>
            <person name="Liep D."/>
            <person name="Gordon J."/>
        </authorList>
    </citation>
    <scope>NUCLEOTIDE SEQUENCE [LARGE SCALE GENOMIC DNA]</scope>
    <source>
        <strain evidence="1 2">DSM 12042</strain>
    </source>
</reference>
<accession>B9Y8D2</accession>
<evidence type="ECO:0000313" key="1">
    <source>
        <dbReference type="EMBL" id="EEF67748.1"/>
    </source>
</evidence>
<name>B9Y8D2_9FIRM</name>
<dbReference type="EMBL" id="ACCF01000120">
    <property type="protein sequence ID" value="EEF67748.1"/>
    <property type="molecule type" value="Genomic_DNA"/>
</dbReference>
<dbReference type="Proteomes" id="UP000005950">
    <property type="component" value="Unassembled WGS sequence"/>
</dbReference>
<dbReference type="HOGENOM" id="CLU_2990546_0_0_9"/>
<dbReference type="STRING" id="545696.HOLDEFILI_02079"/>
<protein>
    <submittedName>
        <fullName evidence="1">Uncharacterized protein</fullName>
    </submittedName>
</protein>
<dbReference type="AlphaFoldDB" id="B9Y8D2"/>
<evidence type="ECO:0000313" key="2">
    <source>
        <dbReference type="Proteomes" id="UP000005950"/>
    </source>
</evidence>
<reference evidence="1 2" key="1">
    <citation type="submission" date="2008-12" db="EMBL/GenBank/DDBJ databases">
        <authorList>
            <person name="Fulton L."/>
            <person name="Clifton S."/>
            <person name="Fulton B."/>
            <person name="Xu J."/>
            <person name="Minx P."/>
            <person name="Pepin K.H."/>
            <person name="Johnson M."/>
            <person name="Bhonagiri V."/>
            <person name="Nash W.E."/>
            <person name="Mardis E.R."/>
            <person name="Wilson R.K."/>
        </authorList>
    </citation>
    <scope>NUCLEOTIDE SEQUENCE [LARGE SCALE GENOMIC DNA]</scope>
    <source>
        <strain evidence="1 2">DSM 12042</strain>
    </source>
</reference>
<gene>
    <name evidence="1" type="ORF">HOLDEFILI_02079</name>
</gene>
<proteinExistence type="predicted"/>
<comment type="caution">
    <text evidence="1">The sequence shown here is derived from an EMBL/GenBank/DDBJ whole genome shotgun (WGS) entry which is preliminary data.</text>
</comment>
<sequence>MFFLAYREFIYFLLLFSFVFRLKIQKNIDFLPQVSFTIRFHRDNYSGLDYNNDGGFP</sequence>
<organism evidence="1 2">
    <name type="scientific">Holdemania filiformis DSM 12042</name>
    <dbReference type="NCBI Taxonomy" id="545696"/>
    <lineage>
        <taxon>Bacteria</taxon>
        <taxon>Bacillati</taxon>
        <taxon>Bacillota</taxon>
        <taxon>Erysipelotrichia</taxon>
        <taxon>Erysipelotrichales</taxon>
        <taxon>Erysipelotrichaceae</taxon>
        <taxon>Holdemania</taxon>
    </lineage>
</organism>